<feature type="compositionally biased region" description="Polar residues" evidence="7">
    <location>
        <begin position="494"/>
        <end position="504"/>
    </location>
</feature>
<evidence type="ECO:0000256" key="2">
    <source>
        <dbReference type="ARBA" id="ARBA00022737"/>
    </source>
</evidence>
<keyword evidence="4" id="KW-0238">DNA-binding</keyword>
<dbReference type="STRING" id="48699.ENSPLAP00000025655"/>
<evidence type="ECO:0000256" key="6">
    <source>
        <dbReference type="ARBA" id="ARBA00023242"/>
    </source>
</evidence>
<evidence type="ECO:0000259" key="9">
    <source>
        <dbReference type="PROSITE" id="PS50888"/>
    </source>
</evidence>
<keyword evidence="2" id="KW-0677">Repeat</keyword>
<feature type="region of interest" description="Disordered" evidence="7">
    <location>
        <begin position="483"/>
        <end position="512"/>
    </location>
</feature>
<dbReference type="Gene3D" id="3.30.450.20">
    <property type="entry name" value="PAS domain"/>
    <property type="match status" value="2"/>
</dbReference>
<dbReference type="InterPro" id="IPR035965">
    <property type="entry name" value="PAS-like_dom_sf"/>
</dbReference>
<dbReference type="SUPFAM" id="SSF47459">
    <property type="entry name" value="HLH, helix-loop-helix DNA-binding domain"/>
    <property type="match status" value="1"/>
</dbReference>
<dbReference type="Ensembl" id="ENSPLAT00000000273.1">
    <property type="protein sequence ID" value="ENSPLAP00000025655.1"/>
    <property type="gene ID" value="ENSPLAG00000013345.1"/>
</dbReference>
<dbReference type="InterPro" id="IPR011598">
    <property type="entry name" value="bHLH_dom"/>
</dbReference>
<dbReference type="Pfam" id="PF00989">
    <property type="entry name" value="PAS"/>
    <property type="match status" value="1"/>
</dbReference>
<dbReference type="InterPro" id="IPR001067">
    <property type="entry name" value="Nuc_translocat"/>
</dbReference>
<dbReference type="CDD" id="cd00130">
    <property type="entry name" value="PAS"/>
    <property type="match status" value="2"/>
</dbReference>
<dbReference type="GO" id="GO:0005737">
    <property type="term" value="C:cytoplasm"/>
    <property type="evidence" value="ECO:0007669"/>
    <property type="project" value="InterPro"/>
</dbReference>
<dbReference type="NCBIfam" id="TIGR00229">
    <property type="entry name" value="sensory_box"/>
    <property type="match status" value="1"/>
</dbReference>
<protein>
    <submittedName>
        <fullName evidence="10">Basic helix-loop-helix ARNT like 2</fullName>
    </submittedName>
</protein>
<keyword evidence="11" id="KW-1185">Reference proteome</keyword>
<sequence>MFKYVIPEKFFPNECQTQGLPSDYYPKFPTVSICVLHPAVTLIPCHSLGPFWAPDCSVHLQLHPCPACPHILDRAAEEEERPIQAGSTMPSVELPRKRKGEVEERSDTLMMEICTYREPHRQIEKRRRDKMNNLIDELSAMIPACQPMARKLDKLTVLRKAVQHLKALKAGASGAFADAKHKPSILPQDDLRHLLLKAADGFLLVVRCDRAKILFISESVSKILNFSKLELTGQSLFDFIHPKDIHKVKEQLSSSEMLPQQCLVDASTGVQVQAEAPARPSHLTTGARRSFFCRMKHSRVTRKHEGKHSLPAASKKKESYRYCTLHCTGYMRTWPSGQLDPEGDAADKETPSLNCLVTVCRLHPHVSHQPPKDVNVKATEFVTRCAIDGKFTFVDQQATTVIGYLPQEVLGTSCYEYFHQDDLQHMAGKHRQVLRSKEKIETQCYKFKTKHGPYVTLQSQWFSFTNPWTKEVEFIVSSNRVISGPGHTKDENEAGSSKSTQEEAQQIPEIPGLSTGVGTMIYAGSIGTQIANELKFLKFIPVRCPPGELSQLDLDVSGLSSFSSDEAAMAVIMSLLETDVNMSQSGDFEDLHWPF</sequence>
<evidence type="ECO:0000256" key="5">
    <source>
        <dbReference type="ARBA" id="ARBA00023163"/>
    </source>
</evidence>
<dbReference type="Proteomes" id="UP000261500">
    <property type="component" value="Unplaced"/>
</dbReference>
<keyword evidence="5" id="KW-0804">Transcription</keyword>
<evidence type="ECO:0000259" key="8">
    <source>
        <dbReference type="PROSITE" id="PS50112"/>
    </source>
</evidence>
<keyword evidence="3" id="KW-0805">Transcription regulation</keyword>
<dbReference type="InterPro" id="IPR013767">
    <property type="entry name" value="PAS_fold"/>
</dbReference>
<dbReference type="Pfam" id="PF00010">
    <property type="entry name" value="HLH"/>
    <property type="match status" value="1"/>
</dbReference>
<evidence type="ECO:0000256" key="4">
    <source>
        <dbReference type="ARBA" id="ARBA00023125"/>
    </source>
</evidence>
<dbReference type="Gene3D" id="4.10.280.10">
    <property type="entry name" value="Helix-loop-helix DNA-binding domain"/>
    <property type="match status" value="1"/>
</dbReference>
<dbReference type="PRINTS" id="PR00785">
    <property type="entry name" value="NCTRNSLOCATR"/>
</dbReference>
<reference evidence="10" key="1">
    <citation type="submission" date="2025-08" db="UniProtKB">
        <authorList>
            <consortium name="Ensembl"/>
        </authorList>
    </citation>
    <scope>IDENTIFICATION</scope>
</reference>
<feature type="domain" description="PAS" evidence="8">
    <location>
        <begin position="388"/>
        <end position="437"/>
    </location>
</feature>
<comment type="subcellular location">
    <subcellularLocation>
        <location evidence="1">Nucleus</location>
    </subcellularLocation>
</comment>
<evidence type="ECO:0000313" key="10">
    <source>
        <dbReference type="Ensembl" id="ENSPLAP00000025655.1"/>
    </source>
</evidence>
<dbReference type="SMART" id="SM00353">
    <property type="entry name" value="HLH"/>
    <property type="match status" value="1"/>
</dbReference>
<dbReference type="PROSITE" id="PS50112">
    <property type="entry name" value="PAS"/>
    <property type="match status" value="2"/>
</dbReference>
<dbReference type="GO" id="GO:0005667">
    <property type="term" value="C:transcription regulator complex"/>
    <property type="evidence" value="ECO:0007669"/>
    <property type="project" value="InterPro"/>
</dbReference>
<accession>A0A3B3VIQ9</accession>
<feature type="domain" description="BHLH" evidence="9">
    <location>
        <begin position="115"/>
        <end position="168"/>
    </location>
</feature>
<keyword evidence="6" id="KW-0539">Nucleus</keyword>
<feature type="region of interest" description="Disordered" evidence="7">
    <location>
        <begin position="79"/>
        <end position="102"/>
    </location>
</feature>
<dbReference type="SUPFAM" id="SSF55785">
    <property type="entry name" value="PYP-like sensor domain (PAS domain)"/>
    <property type="match status" value="2"/>
</dbReference>
<dbReference type="InterPro" id="IPR050933">
    <property type="entry name" value="Circadian_TF"/>
</dbReference>
<organism evidence="10 11">
    <name type="scientific">Poecilia latipinna</name>
    <name type="common">sailfin molly</name>
    <dbReference type="NCBI Taxonomy" id="48699"/>
    <lineage>
        <taxon>Eukaryota</taxon>
        <taxon>Metazoa</taxon>
        <taxon>Chordata</taxon>
        <taxon>Craniata</taxon>
        <taxon>Vertebrata</taxon>
        <taxon>Euteleostomi</taxon>
        <taxon>Actinopterygii</taxon>
        <taxon>Neopterygii</taxon>
        <taxon>Teleostei</taxon>
        <taxon>Neoteleostei</taxon>
        <taxon>Acanthomorphata</taxon>
        <taxon>Ovalentaria</taxon>
        <taxon>Atherinomorphae</taxon>
        <taxon>Cyprinodontiformes</taxon>
        <taxon>Poeciliidae</taxon>
        <taxon>Poeciliinae</taxon>
        <taxon>Poecilia</taxon>
    </lineage>
</organism>
<evidence type="ECO:0000256" key="3">
    <source>
        <dbReference type="ARBA" id="ARBA00023015"/>
    </source>
</evidence>
<dbReference type="AlphaFoldDB" id="A0A3B3VIQ9"/>
<dbReference type="Pfam" id="PF14598">
    <property type="entry name" value="PAS_11"/>
    <property type="match status" value="1"/>
</dbReference>
<dbReference type="GO" id="GO:0005634">
    <property type="term" value="C:nucleus"/>
    <property type="evidence" value="ECO:0007669"/>
    <property type="project" value="UniProtKB-SubCell"/>
</dbReference>
<dbReference type="GeneTree" id="ENSGT00940000160423"/>
<evidence type="ECO:0000256" key="7">
    <source>
        <dbReference type="SAM" id="MobiDB-lite"/>
    </source>
</evidence>
<reference evidence="10" key="2">
    <citation type="submission" date="2025-09" db="UniProtKB">
        <authorList>
            <consortium name="Ensembl"/>
        </authorList>
    </citation>
    <scope>IDENTIFICATION</scope>
</reference>
<feature type="domain" description="PAS" evidence="8">
    <location>
        <begin position="187"/>
        <end position="252"/>
    </location>
</feature>
<dbReference type="PROSITE" id="PS50888">
    <property type="entry name" value="BHLH"/>
    <property type="match status" value="1"/>
</dbReference>
<dbReference type="SMART" id="SM00091">
    <property type="entry name" value="PAS"/>
    <property type="match status" value="2"/>
</dbReference>
<dbReference type="PANTHER" id="PTHR23042">
    <property type="entry name" value="CIRCADIAN PROTEIN CLOCK/ARNT/BMAL/PAS"/>
    <property type="match status" value="1"/>
</dbReference>
<proteinExistence type="predicted"/>
<name>A0A3B3VIQ9_9TELE</name>
<dbReference type="InterPro" id="IPR000014">
    <property type="entry name" value="PAS"/>
</dbReference>
<dbReference type="GO" id="GO:0003700">
    <property type="term" value="F:DNA-binding transcription factor activity"/>
    <property type="evidence" value="ECO:0007669"/>
    <property type="project" value="InterPro"/>
</dbReference>
<dbReference type="GO" id="GO:0046983">
    <property type="term" value="F:protein dimerization activity"/>
    <property type="evidence" value="ECO:0007669"/>
    <property type="project" value="InterPro"/>
</dbReference>
<evidence type="ECO:0000256" key="1">
    <source>
        <dbReference type="ARBA" id="ARBA00004123"/>
    </source>
</evidence>
<dbReference type="GO" id="GO:0003677">
    <property type="term" value="F:DNA binding"/>
    <property type="evidence" value="ECO:0007669"/>
    <property type="project" value="UniProtKB-KW"/>
</dbReference>
<dbReference type="InterPro" id="IPR036638">
    <property type="entry name" value="HLH_DNA-bd_sf"/>
</dbReference>
<evidence type="ECO:0000313" key="11">
    <source>
        <dbReference type="Proteomes" id="UP000261500"/>
    </source>
</evidence>